<feature type="compositionally biased region" description="Acidic residues" evidence="2">
    <location>
        <begin position="98"/>
        <end position="107"/>
    </location>
</feature>
<comment type="caution">
    <text evidence="4">The sequence shown here is derived from an EMBL/GenBank/DDBJ whole genome shotgun (WGS) entry which is preliminary data.</text>
</comment>
<dbReference type="PANTHER" id="PTHR21705">
    <property type="entry name" value="RAI16 PROTEIN-RELATED"/>
    <property type="match status" value="1"/>
</dbReference>
<feature type="compositionally biased region" description="Basic and acidic residues" evidence="2">
    <location>
        <begin position="56"/>
        <end position="68"/>
    </location>
</feature>
<reference evidence="4 5" key="1">
    <citation type="journal article" date="2018" name="G3 (Bethesda)">
        <title>A High-Quality Reference Genome for the Invasive Mosquitofish Gambusia affinis Using a Chicago Library.</title>
        <authorList>
            <person name="Hoffberg S.L."/>
            <person name="Troendle N.J."/>
            <person name="Glenn T.C."/>
            <person name="Mahmud O."/>
            <person name="Louha S."/>
            <person name="Chalopin D."/>
            <person name="Bennetzen J.L."/>
            <person name="Mauricio R."/>
        </authorList>
    </citation>
    <scope>NUCLEOTIDE SEQUENCE [LARGE SCALE GENOMIC DNA]</scope>
    <source>
        <strain evidence="4">NE01/NJP1002.9</strain>
        <tissue evidence="4">Muscle</tissue>
    </source>
</reference>
<dbReference type="InterPro" id="IPR045669">
    <property type="entry name" value="FHIP_C"/>
</dbReference>
<name>A0A315VR52_GAMAF</name>
<dbReference type="PANTHER" id="PTHR21705:SF10">
    <property type="entry name" value="FHF COMPLEX SUBUNIT HOOK INTERACTING PROTEIN 2A"/>
    <property type="match status" value="1"/>
</dbReference>
<dbReference type="Pfam" id="PF19311">
    <property type="entry name" value="KELAA"/>
    <property type="match status" value="1"/>
</dbReference>
<comment type="similarity">
    <text evidence="1">Belongs to the FHIP family.</text>
</comment>
<feature type="compositionally biased region" description="Polar residues" evidence="2">
    <location>
        <begin position="1088"/>
        <end position="1102"/>
    </location>
</feature>
<sequence>MQRESTGRAVTGCAPAPTWDVEMFRGLRERRGDRPAVGPERQGGTPATRWVGASSEKNREQNMSREEQSFCMPVRASARREERCGAETPVPGSRSGQCEEEEEEEEVTGLVPMAVIKKTPDLTAVPKAVTLHKEVTLSKSSSNASRETSRGGRGEQEGEDEKLEEEGYFRAMHSLLQREGNAWVTLSPAGNGRLSDMKSKKQHDALLADGADEAGRMVGLAQGGDDFSLDKVPATVAAGETLQVKVFVLHPEDLALTWLPALVALNQGLLAGVVIEWLHTTMKNVRRESGKRNMWDTEVTEVLPASELNRKGRFFVASRTHMKGPDSELDAPSSCQCADTMNGATDDNNGVYLLEGYHDNGCRQTTSPSSMMDIRFTELLRFTRTRLTRWTLWLRLELHSFPRLLRFGRVGIVTQFSFNCPTETQELGVVKEANDENKEKIEEQTQPSSSLNHGIHFTCTAGTRSGVLEISNSKQQSSIDLHQQPQRTDTSDHIVNRLLSGASAPLGGHYQKRLAREVPPCPNSGARPVKFRGPERAAGSLYETSNLERGGNNRKKKIEEFSRSSREKLVQSKNKMFSKFTSILQHAVEALAPSLPLQEDFVYHWKGITHYYIETSDDKAPVTDTNIPSHLEQMLDILTQEEAERESGETGPCMEYLLHHKILETLYTLGKADCPPGMKQQVLTFYTKLLAHIRQPLLPHINVHRPVQKLIRLCGEVLAAPTENEEIQFLCIVCAKLKQDPYLVNFFLENKSKRPEIKSPAAAEGGKESVLAPDTGQSQADHPGEPQAAAAAATSSPAANNNNTNNYNLVTSLLNLTKSPDGRIVVKACEGLMLLVSLPEPAAAKCLTENTELCELLTDRLVSFYKALPPSMDPLDIETVESVNWGLDVYNLKEDAAVFTGKRALISFLSWLDYYDQLIKEAQKSAAAVMAKAVRERFFVSVMEPQLMQTSEVGILTSTALLNRIIRQVTSEALLQEIVYFLLGEDKEAETVATIAQNPLRHRLIEHCDHLSDEISIMTLRLFEQLIQKPNQHILHSLVLRSLEERNYLENKPQEEREEREPLENGQPHDAVDLEEDPLFGDDLSPDSRLSGSDWLGSSPQHSPDHSKSDGKTEVHKIVNSFLCLVPDEAKSSYHVEGTGYDTYLRDAHRQFRDFCGVCQRWDWRGSPKPLEKCNLDMPFFEGHFLKILFDRMGRILDQPYDVNLQVTAVLSKLSLLPHPHLHEYLLDPYISLAPGCRSLFSVIVRVVGDLMLRIHRIPDFTPKLLLVRKRLLGLEPEGITVDHSTLLEGVIVLEEFCKELAAIAFVKYHAVASSSPRAGQDEPGSSAGAGDRVGRKLPLTGFTCKTVRSPGRSADTAQPEDETEDRGVDGEFFYHIFSFHLTFGIK</sequence>
<dbReference type="EMBL" id="NHOQ01001229">
    <property type="protein sequence ID" value="PWA26014.1"/>
    <property type="molecule type" value="Genomic_DNA"/>
</dbReference>
<gene>
    <name evidence="4" type="ORF">CCH79_00001431</name>
</gene>
<feature type="region of interest" description="Disordered" evidence="2">
    <location>
        <begin position="757"/>
        <end position="801"/>
    </location>
</feature>
<evidence type="ECO:0000256" key="2">
    <source>
        <dbReference type="SAM" id="MobiDB-lite"/>
    </source>
</evidence>
<evidence type="ECO:0000313" key="5">
    <source>
        <dbReference type="Proteomes" id="UP000250572"/>
    </source>
</evidence>
<dbReference type="InterPro" id="IPR019384">
    <property type="entry name" value="FHIP"/>
</dbReference>
<feature type="region of interest" description="Disordered" evidence="2">
    <location>
        <begin position="135"/>
        <end position="163"/>
    </location>
</feature>
<feature type="compositionally biased region" description="Basic and acidic residues" evidence="2">
    <location>
        <begin position="147"/>
        <end position="156"/>
    </location>
</feature>
<dbReference type="Pfam" id="PF19314">
    <property type="entry name" value="DUF5917"/>
    <property type="match status" value="1"/>
</dbReference>
<dbReference type="InterPro" id="IPR045668">
    <property type="entry name" value="FHIP_KELAA_motif"/>
</dbReference>
<keyword evidence="5" id="KW-1185">Reference proteome</keyword>
<feature type="region of interest" description="Disordered" evidence="2">
    <location>
        <begin position="1051"/>
        <end position="1111"/>
    </location>
</feature>
<dbReference type="Proteomes" id="UP000250572">
    <property type="component" value="Unassembled WGS sequence"/>
</dbReference>
<feature type="domain" description="FHF complex subunit HOOK-interacting protein C-terminal" evidence="3">
    <location>
        <begin position="1182"/>
        <end position="1274"/>
    </location>
</feature>
<feature type="region of interest" description="Disordered" evidence="2">
    <location>
        <begin position="29"/>
        <end position="107"/>
    </location>
</feature>
<feature type="compositionally biased region" description="Low complexity" evidence="2">
    <location>
        <begin position="788"/>
        <end position="801"/>
    </location>
</feature>
<feature type="region of interest" description="Disordered" evidence="2">
    <location>
        <begin position="1316"/>
        <end position="1366"/>
    </location>
</feature>
<evidence type="ECO:0000256" key="1">
    <source>
        <dbReference type="ARBA" id="ARBA00024336"/>
    </source>
</evidence>
<proteinExistence type="inferred from homology"/>
<dbReference type="STRING" id="33528.ENSGAFP00000006281"/>
<accession>A0A315VR52</accession>
<organism evidence="4 5">
    <name type="scientific">Gambusia affinis</name>
    <name type="common">Western mosquitofish</name>
    <name type="synonym">Heterandria affinis</name>
    <dbReference type="NCBI Taxonomy" id="33528"/>
    <lineage>
        <taxon>Eukaryota</taxon>
        <taxon>Metazoa</taxon>
        <taxon>Chordata</taxon>
        <taxon>Craniata</taxon>
        <taxon>Vertebrata</taxon>
        <taxon>Euteleostomi</taxon>
        <taxon>Actinopterygii</taxon>
        <taxon>Neopterygii</taxon>
        <taxon>Teleostei</taxon>
        <taxon>Neoteleostei</taxon>
        <taxon>Acanthomorphata</taxon>
        <taxon>Ovalentaria</taxon>
        <taxon>Atherinomorphae</taxon>
        <taxon>Cyprinodontiformes</taxon>
        <taxon>Poeciliidae</taxon>
        <taxon>Poeciliinae</taxon>
        <taxon>Gambusia</taxon>
    </lineage>
</organism>
<evidence type="ECO:0000313" key="4">
    <source>
        <dbReference type="EMBL" id="PWA26014.1"/>
    </source>
</evidence>
<dbReference type="Pfam" id="PF10257">
    <property type="entry name" value="RAI16-like"/>
    <property type="match status" value="1"/>
</dbReference>
<feature type="compositionally biased region" description="Basic and acidic residues" evidence="2">
    <location>
        <begin position="1051"/>
        <end position="1063"/>
    </location>
</feature>
<evidence type="ECO:0000259" key="3">
    <source>
        <dbReference type="Pfam" id="PF19314"/>
    </source>
</evidence>
<protein>
    <recommendedName>
        <fullName evidence="3">FHF complex subunit HOOK-interacting protein C-terminal domain-containing protein</fullName>
    </recommendedName>
</protein>